<proteinExistence type="inferred from homology"/>
<keyword evidence="2 4" id="KW-0663">Pyridoxal phosphate</keyword>
<dbReference type="InterPro" id="IPR011079">
    <property type="entry name" value="Ala_racemase_C"/>
</dbReference>
<accession>A0ABX9LV66</accession>
<evidence type="ECO:0000256" key="3">
    <source>
        <dbReference type="ARBA" id="ARBA00023235"/>
    </source>
</evidence>
<feature type="modified residue" description="N6-(pyridoxal phosphate)lysine" evidence="4">
    <location>
        <position position="40"/>
    </location>
</feature>
<name>A0ABX9LV66_9LACO</name>
<dbReference type="PROSITE" id="PS00395">
    <property type="entry name" value="ALANINE_RACEMASE"/>
    <property type="match status" value="1"/>
</dbReference>
<dbReference type="GO" id="GO:0008784">
    <property type="term" value="F:alanine racemase activity"/>
    <property type="evidence" value="ECO:0007669"/>
    <property type="project" value="UniProtKB-EC"/>
</dbReference>
<evidence type="ECO:0000313" key="7">
    <source>
        <dbReference type="Proteomes" id="UP000283380"/>
    </source>
</evidence>
<sequence>MIPGIHRPAAVCIDLAAIRKNIKEEIKHLEPGQKLFAVVKANAYGHGAVRVAQEAVKVGVSGFCVALLDEALELRRAGIVQPILVLGVTPVQFAPLAAANNVSLAVPSLAWLKEAEKFLLEKKADLVLKIHLAIDSGMGRIGFSEAEEFIAANDFLLNNTFFFVEGMFTHFASADSSDDSYFMAQVERFNHLKKLLKLKPKWIHVDNTAASIFDKNIHSDLVRFGIGMYGLNPSSNPTSPDLPVAIKLKPALSFESELVQVHTIHKNQGVGYGSTYIADNDQIIGTVPVGYADGFIRKFQGFKIKVGNEYCPIVGRICMDQLMVRLPHEMPVGTKVVLISNDTLAPNNIKAAADYVDSIHYEVACLLDDRLPRKYYGQSNC</sequence>
<dbReference type="InterPro" id="IPR000821">
    <property type="entry name" value="Ala_racemase"/>
</dbReference>
<comment type="pathway">
    <text evidence="4">Amino-acid biosynthesis; D-alanine biosynthesis; D-alanine from L-alanine: step 1/1.</text>
</comment>
<dbReference type="SUPFAM" id="SSF51419">
    <property type="entry name" value="PLP-binding barrel"/>
    <property type="match status" value="1"/>
</dbReference>
<dbReference type="SMART" id="SM01005">
    <property type="entry name" value="Ala_racemase_C"/>
    <property type="match status" value="1"/>
</dbReference>
<evidence type="ECO:0000256" key="4">
    <source>
        <dbReference type="HAMAP-Rule" id="MF_01201"/>
    </source>
</evidence>
<dbReference type="EMBL" id="QOCU01000006">
    <property type="protein sequence ID" value="RHW50706.1"/>
    <property type="molecule type" value="Genomic_DNA"/>
</dbReference>
<dbReference type="HAMAP" id="MF_01201">
    <property type="entry name" value="Ala_racemase"/>
    <property type="match status" value="1"/>
</dbReference>
<keyword evidence="3 4" id="KW-0413">Isomerase</keyword>
<dbReference type="CDD" id="cd00430">
    <property type="entry name" value="PLPDE_III_AR"/>
    <property type="match status" value="1"/>
</dbReference>
<gene>
    <name evidence="6" type="primary">alr</name>
    <name evidence="6" type="ORF">DS834_05340</name>
</gene>
<dbReference type="Pfam" id="PF00842">
    <property type="entry name" value="Ala_racemase_C"/>
    <property type="match status" value="1"/>
</dbReference>
<comment type="similarity">
    <text evidence="4">Belongs to the alanine racemase family.</text>
</comment>
<feature type="domain" description="Alanine racemase C-terminal" evidence="5">
    <location>
        <begin position="251"/>
        <end position="376"/>
    </location>
</feature>
<dbReference type="PRINTS" id="PR00992">
    <property type="entry name" value="ALARACEMASE"/>
</dbReference>
<reference evidence="6 7" key="1">
    <citation type="submission" date="2018-07" db="EMBL/GenBank/DDBJ databases">
        <title>Genome sequences of six Lactobacillus spp. isolated from bumble bee guts.</title>
        <authorList>
            <person name="Motta E.V.S."/>
            <person name="Moran N.A."/>
        </authorList>
    </citation>
    <scope>NUCLEOTIDE SEQUENCE [LARGE SCALE GENOMIC DNA]</scope>
    <source>
        <strain evidence="6 7">BI-4G</strain>
    </source>
</reference>
<dbReference type="Gene3D" id="3.20.20.10">
    <property type="entry name" value="Alanine racemase"/>
    <property type="match status" value="1"/>
</dbReference>
<comment type="caution">
    <text evidence="6">The sequence shown here is derived from an EMBL/GenBank/DDBJ whole genome shotgun (WGS) entry which is preliminary data.</text>
</comment>
<dbReference type="InterPro" id="IPR001608">
    <property type="entry name" value="Ala_racemase_N"/>
</dbReference>
<feature type="binding site" evidence="4">
    <location>
        <position position="319"/>
    </location>
    <ligand>
        <name>substrate</name>
    </ligand>
</feature>
<comment type="function">
    <text evidence="4">Catalyzes the interconversion of L-alanine and D-alanine. May also act on other amino acids.</text>
</comment>
<dbReference type="PANTHER" id="PTHR30511">
    <property type="entry name" value="ALANINE RACEMASE"/>
    <property type="match status" value="1"/>
</dbReference>
<dbReference type="InterPro" id="IPR009006">
    <property type="entry name" value="Ala_racemase/Decarboxylase_C"/>
</dbReference>
<feature type="binding site" evidence="4">
    <location>
        <position position="140"/>
    </location>
    <ligand>
        <name>substrate</name>
    </ligand>
</feature>
<evidence type="ECO:0000256" key="2">
    <source>
        <dbReference type="ARBA" id="ARBA00022898"/>
    </source>
</evidence>
<dbReference type="PANTHER" id="PTHR30511:SF0">
    <property type="entry name" value="ALANINE RACEMASE, CATABOLIC-RELATED"/>
    <property type="match status" value="1"/>
</dbReference>
<evidence type="ECO:0000313" key="6">
    <source>
        <dbReference type="EMBL" id="RHW50706.1"/>
    </source>
</evidence>
<organism evidence="6 7">
    <name type="scientific">Lactobacillus bombicola</name>
    <dbReference type="NCBI Taxonomy" id="1505723"/>
    <lineage>
        <taxon>Bacteria</taxon>
        <taxon>Bacillati</taxon>
        <taxon>Bacillota</taxon>
        <taxon>Bacilli</taxon>
        <taxon>Lactobacillales</taxon>
        <taxon>Lactobacillaceae</taxon>
        <taxon>Lactobacillus</taxon>
    </lineage>
</organism>
<dbReference type="InterPro" id="IPR020622">
    <property type="entry name" value="Ala_racemase_pyridoxalP-BS"/>
</dbReference>
<evidence type="ECO:0000259" key="5">
    <source>
        <dbReference type="SMART" id="SM01005"/>
    </source>
</evidence>
<dbReference type="SUPFAM" id="SSF50621">
    <property type="entry name" value="Alanine racemase C-terminal domain-like"/>
    <property type="match status" value="1"/>
</dbReference>
<dbReference type="Gene3D" id="2.40.37.10">
    <property type="entry name" value="Lyase, Ornithine Decarboxylase, Chain A, domain 1"/>
    <property type="match status" value="1"/>
</dbReference>
<protein>
    <recommendedName>
        <fullName evidence="4">Alanine racemase</fullName>
        <ecNumber evidence="4">5.1.1.1</ecNumber>
    </recommendedName>
</protein>
<dbReference type="NCBIfam" id="TIGR00492">
    <property type="entry name" value="alr"/>
    <property type="match status" value="1"/>
</dbReference>
<comment type="cofactor">
    <cofactor evidence="1 4">
        <name>pyridoxal 5'-phosphate</name>
        <dbReference type="ChEBI" id="CHEBI:597326"/>
    </cofactor>
</comment>
<keyword evidence="7" id="KW-1185">Reference proteome</keyword>
<feature type="active site" description="Proton acceptor; specific for L-alanine" evidence="4">
    <location>
        <position position="272"/>
    </location>
</feature>
<comment type="catalytic activity">
    <reaction evidence="4">
        <text>L-alanine = D-alanine</text>
        <dbReference type="Rhea" id="RHEA:20249"/>
        <dbReference type="ChEBI" id="CHEBI:57416"/>
        <dbReference type="ChEBI" id="CHEBI:57972"/>
        <dbReference type="EC" id="5.1.1.1"/>
    </reaction>
</comment>
<dbReference type="RefSeq" id="WP_118907018.1">
    <property type="nucleotide sequence ID" value="NZ_QOCU01000006.1"/>
</dbReference>
<dbReference type="Proteomes" id="UP000283380">
    <property type="component" value="Unassembled WGS sequence"/>
</dbReference>
<evidence type="ECO:0000256" key="1">
    <source>
        <dbReference type="ARBA" id="ARBA00001933"/>
    </source>
</evidence>
<feature type="active site" description="Proton acceptor; specific for D-alanine" evidence="4">
    <location>
        <position position="40"/>
    </location>
</feature>
<dbReference type="Pfam" id="PF01168">
    <property type="entry name" value="Ala_racemase_N"/>
    <property type="match status" value="1"/>
</dbReference>
<dbReference type="EC" id="5.1.1.1" evidence="4"/>
<dbReference type="InterPro" id="IPR029066">
    <property type="entry name" value="PLP-binding_barrel"/>
</dbReference>